<evidence type="ECO:0000259" key="12">
    <source>
        <dbReference type="Pfam" id="PF07715"/>
    </source>
</evidence>
<keyword evidence="2 8" id="KW-0813">Transport</keyword>
<evidence type="ECO:0000256" key="4">
    <source>
        <dbReference type="ARBA" id="ARBA00022692"/>
    </source>
</evidence>
<keyword evidence="4 8" id="KW-0812">Transmembrane</keyword>
<dbReference type="EMBL" id="CP010777">
    <property type="protein sequence ID" value="AKQ45289.1"/>
    <property type="molecule type" value="Genomic_DNA"/>
</dbReference>
<dbReference type="InterPro" id="IPR039426">
    <property type="entry name" value="TonB-dep_rcpt-like"/>
</dbReference>
<name>A0A0H4VNH4_9BACT</name>
<dbReference type="InterPro" id="IPR008969">
    <property type="entry name" value="CarboxyPept-like_regulatory"/>
</dbReference>
<evidence type="ECO:0008006" key="15">
    <source>
        <dbReference type="Google" id="ProtNLM"/>
    </source>
</evidence>
<accession>A0A0H4VNH4</accession>
<dbReference type="InterPro" id="IPR023997">
    <property type="entry name" value="TonB-dep_OMP_SusC/RagA_CS"/>
</dbReference>
<evidence type="ECO:0000256" key="3">
    <source>
        <dbReference type="ARBA" id="ARBA00022452"/>
    </source>
</evidence>
<feature type="signal peptide" evidence="10">
    <location>
        <begin position="1"/>
        <end position="21"/>
    </location>
</feature>
<keyword evidence="7 8" id="KW-0998">Cell outer membrane</keyword>
<dbReference type="InterPro" id="IPR037066">
    <property type="entry name" value="Plug_dom_sf"/>
</dbReference>
<gene>
    <name evidence="13" type="ORF">TH63_06000</name>
</gene>
<evidence type="ECO:0000256" key="1">
    <source>
        <dbReference type="ARBA" id="ARBA00004571"/>
    </source>
</evidence>
<evidence type="ECO:0000256" key="9">
    <source>
        <dbReference type="RuleBase" id="RU003357"/>
    </source>
</evidence>
<evidence type="ECO:0000256" key="2">
    <source>
        <dbReference type="ARBA" id="ARBA00022448"/>
    </source>
</evidence>
<feature type="domain" description="TonB-dependent receptor-like beta-barrel" evidence="11">
    <location>
        <begin position="410"/>
        <end position="993"/>
    </location>
</feature>
<evidence type="ECO:0000259" key="11">
    <source>
        <dbReference type="Pfam" id="PF00593"/>
    </source>
</evidence>
<proteinExistence type="inferred from homology"/>
<dbReference type="Pfam" id="PF00593">
    <property type="entry name" value="TonB_dep_Rec_b-barrel"/>
    <property type="match status" value="1"/>
</dbReference>
<dbReference type="Gene3D" id="2.40.170.20">
    <property type="entry name" value="TonB-dependent receptor, beta-barrel domain"/>
    <property type="match status" value="1"/>
</dbReference>
<dbReference type="AlphaFoldDB" id="A0A0H4VNH4"/>
<evidence type="ECO:0000256" key="5">
    <source>
        <dbReference type="ARBA" id="ARBA00023077"/>
    </source>
</evidence>
<dbReference type="InterPro" id="IPR023996">
    <property type="entry name" value="TonB-dep_OMP_SusC/RagA"/>
</dbReference>
<dbReference type="SUPFAM" id="SSF49464">
    <property type="entry name" value="Carboxypeptidase regulatory domain-like"/>
    <property type="match status" value="1"/>
</dbReference>
<comment type="similarity">
    <text evidence="8 9">Belongs to the TonB-dependent receptor family.</text>
</comment>
<evidence type="ECO:0000313" key="13">
    <source>
        <dbReference type="EMBL" id="AKQ45289.1"/>
    </source>
</evidence>
<dbReference type="SUPFAM" id="SSF56935">
    <property type="entry name" value="Porins"/>
    <property type="match status" value="1"/>
</dbReference>
<dbReference type="PATRIC" id="fig|1379910.4.peg.1306"/>
<dbReference type="NCBIfam" id="TIGR04056">
    <property type="entry name" value="OMP_RagA_SusC"/>
    <property type="match status" value="1"/>
</dbReference>
<organism evidence="13 14">
    <name type="scientific">Rufibacter radiotolerans</name>
    <dbReference type="NCBI Taxonomy" id="1379910"/>
    <lineage>
        <taxon>Bacteria</taxon>
        <taxon>Pseudomonadati</taxon>
        <taxon>Bacteroidota</taxon>
        <taxon>Cytophagia</taxon>
        <taxon>Cytophagales</taxon>
        <taxon>Hymenobacteraceae</taxon>
        <taxon>Rufibacter</taxon>
    </lineage>
</organism>
<dbReference type="RefSeq" id="WP_048920156.1">
    <property type="nucleotide sequence ID" value="NZ_CP010777.1"/>
</dbReference>
<keyword evidence="14" id="KW-1185">Reference proteome</keyword>
<keyword evidence="6 8" id="KW-0472">Membrane</keyword>
<evidence type="ECO:0000256" key="10">
    <source>
        <dbReference type="SAM" id="SignalP"/>
    </source>
</evidence>
<feature type="domain" description="TonB-dependent receptor plug" evidence="12">
    <location>
        <begin position="118"/>
        <end position="253"/>
    </location>
</feature>
<evidence type="ECO:0000313" key="14">
    <source>
        <dbReference type="Proteomes" id="UP000036458"/>
    </source>
</evidence>
<dbReference type="Proteomes" id="UP000036458">
    <property type="component" value="Chromosome"/>
</dbReference>
<dbReference type="InterPro" id="IPR036942">
    <property type="entry name" value="Beta-barrel_TonB_sf"/>
</dbReference>
<dbReference type="Gene3D" id="2.60.40.1120">
    <property type="entry name" value="Carboxypeptidase-like, regulatory domain"/>
    <property type="match status" value="1"/>
</dbReference>
<evidence type="ECO:0000256" key="8">
    <source>
        <dbReference type="PROSITE-ProRule" id="PRU01360"/>
    </source>
</evidence>
<dbReference type="Pfam" id="PF13715">
    <property type="entry name" value="CarbopepD_reg_2"/>
    <property type="match status" value="1"/>
</dbReference>
<dbReference type="GO" id="GO:0009279">
    <property type="term" value="C:cell outer membrane"/>
    <property type="evidence" value="ECO:0007669"/>
    <property type="project" value="UniProtKB-SubCell"/>
</dbReference>
<comment type="subcellular location">
    <subcellularLocation>
        <location evidence="1 8">Cell outer membrane</location>
        <topology evidence="1 8">Multi-pass membrane protein</topology>
    </subcellularLocation>
</comment>
<dbReference type="NCBIfam" id="TIGR04057">
    <property type="entry name" value="SusC_RagA_signa"/>
    <property type="match status" value="1"/>
</dbReference>
<reference evidence="13 14" key="1">
    <citation type="submission" date="2015-01" db="EMBL/GenBank/DDBJ databases">
        <title>Rufibacter sp./DG31D/ whole genome sequencing.</title>
        <authorList>
            <person name="Kim M.K."/>
            <person name="Srinivasan S."/>
            <person name="Lee J.-J."/>
        </authorList>
    </citation>
    <scope>NUCLEOTIDE SEQUENCE [LARGE SCALE GENOMIC DNA]</scope>
    <source>
        <strain evidence="13 14">DG31D</strain>
    </source>
</reference>
<feature type="chain" id="PRO_5005210991" description="SusC/RagA family TonB-linked outer membrane protein" evidence="10">
    <location>
        <begin position="22"/>
        <end position="1037"/>
    </location>
</feature>
<dbReference type="KEGG" id="ruf:TH63_06000"/>
<dbReference type="InterPro" id="IPR000531">
    <property type="entry name" value="Beta-barrel_TonB"/>
</dbReference>
<keyword evidence="10" id="KW-0732">Signal</keyword>
<dbReference type="STRING" id="1379910.TH63_06000"/>
<protein>
    <recommendedName>
        <fullName evidence="15">SusC/RagA family TonB-linked outer membrane protein</fullName>
    </recommendedName>
</protein>
<dbReference type="Pfam" id="PF07715">
    <property type="entry name" value="Plug"/>
    <property type="match status" value="1"/>
</dbReference>
<evidence type="ECO:0000256" key="7">
    <source>
        <dbReference type="ARBA" id="ARBA00023237"/>
    </source>
</evidence>
<dbReference type="InterPro" id="IPR012910">
    <property type="entry name" value="Plug_dom"/>
</dbReference>
<evidence type="ECO:0000256" key="6">
    <source>
        <dbReference type="ARBA" id="ARBA00023136"/>
    </source>
</evidence>
<sequence>MKKLYTMLTLFLAFCYIGDLAAQDRQISGRVLSASDGMPVIGASVVVKGSTVGTTTDVSGNYALSVPASATTLVVSFIGFTAQEVAINARTSIEIRLQPDVQQLKEVVVTAFGREQEKRTLGYSVQEVGAAEIAQTQNPNVVNSIQGRVAGVQVLGTGGSPGAGSRIQIRGINSLSPSANNQPLFVIDGIPISNETISGNQLPSAGSNAVNSAEQFAFTNRAADINPDDVESMTVLKGAAATALYGLRAANGAIIITTKKGRAGSTAVTFSSNFGIDNINKTPNYQTKYREGLGGRLRYTSSGAPNRFQTFGPPVTDDPIYDNFSDFFQTGKRFDNNLSVSGGNEKATFHASASQFNQEGIVPNSDWSRTTVKLGGNVNFSEKFAVTGTISYSQSGGNKAASGDKGIMSALNYHTTSFDVNDYLNPDNTMKVYAPGVIDNPRYLAENSTLKDDVNRIIGNVGFNYNFTDWLRFNYKIGADVYSDNRNRLVPGPIFQGAPTLDIAAGTGGFIIEERVNYREVTSNAFLTAEHNFSDDFHASFMLGNSVESQFTDILNTRGERFTIPQFFHISNTSNIFTSNDIGQRRLIGAFFDAKVDYRNMLFLNVTGRNDWTSTLPVKNRSFFYPSISTSFVFSEVMGLSENIYFNFGKVRASWAQVGKDTRPYQVGTYFGSATGFPFGNRNGFVASTTVGDPNLKPEKTTSIEFGTELHFFQSRLTLDATYYKANSKDQIIPVPTSVTSGIVNYVTNAGEIQNTGVELLVSGTPLRSENFTWEVVLNWSTNESEVISITPAVPEIIFQDDRIMNKLVVGGSAGDLYGRPFQRDSQGRLIIGANGLPTLSPLGANGLPTTSTIPYVKVGNALPDWQGGITNTITYKGLSLSALIDIRQGGDVYDVSMRNRIRNGIDIRTENRYQQIIFKGVNASGEPNTIPVVLDETFYRNGNSFNDASDVLLQDASWVRLRNAQLAYTLPSSLTGKTPFKSVRLSVTGNNLFLITPFEGFDPETPTYGSGSNALGYTGYGIPAVRSFTFGLNVTL</sequence>
<dbReference type="PROSITE" id="PS52016">
    <property type="entry name" value="TONB_DEPENDENT_REC_3"/>
    <property type="match status" value="1"/>
</dbReference>
<dbReference type="Gene3D" id="2.170.130.10">
    <property type="entry name" value="TonB-dependent receptor, plug domain"/>
    <property type="match status" value="1"/>
</dbReference>
<keyword evidence="5 9" id="KW-0798">TonB box</keyword>
<keyword evidence="3 8" id="KW-1134">Transmembrane beta strand</keyword>
<dbReference type="OrthoDB" id="9768177at2"/>